<dbReference type="PANTHER" id="PTHR45418:SF1">
    <property type="entry name" value="CANCER_TESTIS ANTIGEN 55"/>
    <property type="match status" value="1"/>
</dbReference>
<keyword evidence="7" id="KW-0067">ATP-binding</keyword>
<dbReference type="Pfam" id="PF12874">
    <property type="entry name" value="zf-met"/>
    <property type="match status" value="1"/>
</dbReference>
<dbReference type="Gene3D" id="3.40.50.300">
    <property type="entry name" value="P-loop containing nucleotide triphosphate hydrolases"/>
    <property type="match status" value="1"/>
</dbReference>
<dbReference type="STRING" id="1314782.A0A165RQW1"/>
<keyword evidence="10" id="KW-1185">Reference proteome</keyword>
<feature type="domain" description="U1-type" evidence="8">
    <location>
        <begin position="58"/>
        <end position="93"/>
    </location>
</feature>
<evidence type="ECO:0000256" key="2">
    <source>
        <dbReference type="ARBA" id="ARBA00005601"/>
    </source>
</evidence>
<reference evidence="9 10" key="1">
    <citation type="journal article" date="2016" name="Mol. Biol. Evol.">
        <title>Comparative Genomics of Early-Diverging Mushroom-Forming Fungi Provides Insights into the Origins of Lignocellulose Decay Capabilities.</title>
        <authorList>
            <person name="Nagy L.G."/>
            <person name="Riley R."/>
            <person name="Tritt A."/>
            <person name="Adam C."/>
            <person name="Daum C."/>
            <person name="Floudas D."/>
            <person name="Sun H."/>
            <person name="Yadav J.S."/>
            <person name="Pangilinan J."/>
            <person name="Larsson K.H."/>
            <person name="Matsuura K."/>
            <person name="Barry K."/>
            <person name="Labutti K."/>
            <person name="Kuo R."/>
            <person name="Ohm R.A."/>
            <person name="Bhattacharya S.S."/>
            <person name="Shirouzu T."/>
            <person name="Yoshinaga Y."/>
            <person name="Martin F.M."/>
            <person name="Grigoriev I.V."/>
            <person name="Hibbett D.S."/>
        </authorList>
    </citation>
    <scope>NUCLEOTIDE SEQUENCE [LARGE SCALE GENOMIC DNA]</scope>
    <source>
        <strain evidence="9 10">HHB14362 ss-1</strain>
    </source>
</reference>
<dbReference type="GO" id="GO:0005737">
    <property type="term" value="C:cytoplasm"/>
    <property type="evidence" value="ECO:0007669"/>
    <property type="project" value="UniProtKB-SubCell"/>
</dbReference>
<evidence type="ECO:0000259" key="8">
    <source>
        <dbReference type="SMART" id="SM00451"/>
    </source>
</evidence>
<evidence type="ECO:0000256" key="6">
    <source>
        <dbReference type="ARBA" id="ARBA00022806"/>
    </source>
</evidence>
<dbReference type="GO" id="GO:0005524">
    <property type="term" value="F:ATP binding"/>
    <property type="evidence" value="ECO:0007669"/>
    <property type="project" value="UniProtKB-KW"/>
</dbReference>
<dbReference type="InParanoid" id="A0A165RQW1"/>
<dbReference type="InterPro" id="IPR003604">
    <property type="entry name" value="Matrin/U1-like-C_Znf_C2H2"/>
</dbReference>
<feature type="domain" description="U1-type" evidence="8">
    <location>
        <begin position="23"/>
        <end position="57"/>
    </location>
</feature>
<dbReference type="InterPro" id="IPR049080">
    <property type="entry name" value="MOV-10-like_beta-barrel"/>
</dbReference>
<organism evidence="9 10">
    <name type="scientific">Neolentinus lepideus HHB14362 ss-1</name>
    <dbReference type="NCBI Taxonomy" id="1314782"/>
    <lineage>
        <taxon>Eukaryota</taxon>
        <taxon>Fungi</taxon>
        <taxon>Dikarya</taxon>
        <taxon>Basidiomycota</taxon>
        <taxon>Agaricomycotina</taxon>
        <taxon>Agaricomycetes</taxon>
        <taxon>Gloeophyllales</taxon>
        <taxon>Gloeophyllaceae</taxon>
        <taxon>Neolentinus</taxon>
    </lineage>
</organism>
<feature type="domain" description="U1-type" evidence="8">
    <location>
        <begin position="112"/>
        <end position="145"/>
    </location>
</feature>
<dbReference type="PANTHER" id="PTHR45418">
    <property type="entry name" value="CANCER/TESTIS ANTIGEN 55"/>
    <property type="match status" value="1"/>
</dbReference>
<evidence type="ECO:0000256" key="1">
    <source>
        <dbReference type="ARBA" id="ARBA00004496"/>
    </source>
</evidence>
<keyword evidence="4" id="KW-0547">Nucleotide-binding</keyword>
<comment type="subcellular location">
    <subcellularLocation>
        <location evidence="1">Cytoplasm</location>
    </subcellularLocation>
</comment>
<dbReference type="Gene3D" id="3.30.160.60">
    <property type="entry name" value="Classic Zinc Finger"/>
    <property type="match status" value="1"/>
</dbReference>
<dbReference type="GO" id="GO:0008270">
    <property type="term" value="F:zinc ion binding"/>
    <property type="evidence" value="ECO:0007669"/>
    <property type="project" value="InterPro"/>
</dbReference>
<dbReference type="EMBL" id="KV425579">
    <property type="protein sequence ID" value="KZT24151.1"/>
    <property type="molecule type" value="Genomic_DNA"/>
</dbReference>
<name>A0A165RQW1_9AGAM</name>
<accession>A0A165RQW1</accession>
<dbReference type="InterPro" id="IPR027417">
    <property type="entry name" value="P-loop_NTPase"/>
</dbReference>
<keyword evidence="6" id="KW-0347">Helicase</keyword>
<dbReference type="InterPro" id="IPR036236">
    <property type="entry name" value="Znf_C2H2_sf"/>
</dbReference>
<dbReference type="InterPro" id="IPR026122">
    <property type="entry name" value="MOV-10/SDE3_DEXXQ/H-box"/>
</dbReference>
<evidence type="ECO:0000256" key="5">
    <source>
        <dbReference type="ARBA" id="ARBA00022801"/>
    </source>
</evidence>
<evidence type="ECO:0000313" key="10">
    <source>
        <dbReference type="Proteomes" id="UP000076761"/>
    </source>
</evidence>
<dbReference type="Proteomes" id="UP000076761">
    <property type="component" value="Unassembled WGS sequence"/>
</dbReference>
<evidence type="ECO:0000256" key="7">
    <source>
        <dbReference type="ARBA" id="ARBA00022840"/>
    </source>
</evidence>
<dbReference type="CDD" id="cd18038">
    <property type="entry name" value="DEXXQc_Helz-like"/>
    <property type="match status" value="1"/>
</dbReference>
<evidence type="ECO:0000256" key="3">
    <source>
        <dbReference type="ARBA" id="ARBA00022490"/>
    </source>
</evidence>
<gene>
    <name evidence="9" type="ORF">NEOLEDRAFT_442878</name>
</gene>
<sequence length="750" mass="83860">MPALCRSLRTTGFCGNSACQHRHDLRICEICSVVCTSDAVYKSHITGKRHLAQIRGDSATSYCTVCAKMVGGGARSWSMHVAGRPHQKKAANQGVPPNVQPELLPPSESAPDGYQHCGLCNKNIRTESWSLHLSSSKHQKMQKYAAHQAVIGEATKDKHGVTISPEEVLNLGIISSSETRSGVEGRLVAKNTVPLSRIMFVSAQLISKSRNTPWSIDATAVVGELLVHGRDSPITIKCKSTHDGHFEDRVEFVFEDVALKQQFVIVRFIRLIVGDRDVYERLKPTTPYTPRIRSKREPETKVFPGEAPPATNAVPYVTKLPPAPIPKSIASVMNTGTTKDKVNSIRNTILPKILDVASHGRYFKTLLWIEEKRSEEDLEIYDEHDGRLTLNQSRKHYLLEVAGLAEKRPSVLVGDRILVQRHGSDKGHWYEGHVHFVHQKEVGLQFHCSFTGHNPGHRYNVRFKLNRIPLRRQHQALDVALRGEHLFFPVARHIAGLNAPTRVVIPYNPIIALNPAQMQAIRSILSMKDRSVPFVVFGPPGTGKTVTIVEAIRQILRHNPNARILACAPSNSAADLIASRLTMYSQDQLFRFYAPSRTKKDVPDKLVPFVYEKQMELDRVERSMRDYFSVPPMTRLRRFNIIVSTCVSASVAYGVGLQRGHFTHIFIDEAGQATEPEAMISIKTMADDQTKVILSGDPKQLGPIVRCPVARELELDTSYLERMMKSDIYSEDSPNTGITWSRTSDLIALS</sequence>
<evidence type="ECO:0000313" key="9">
    <source>
        <dbReference type="EMBL" id="KZT24151.1"/>
    </source>
</evidence>
<keyword evidence="3" id="KW-0963">Cytoplasm</keyword>
<dbReference type="Pfam" id="PF21634">
    <property type="entry name" value="MOV-10_beta-barrel"/>
    <property type="match status" value="1"/>
</dbReference>
<dbReference type="OrthoDB" id="6513042at2759"/>
<protein>
    <recommendedName>
        <fullName evidence="8">U1-type domain-containing protein</fullName>
    </recommendedName>
</protein>
<dbReference type="GO" id="GO:0032574">
    <property type="term" value="F:5'-3' RNA helicase activity"/>
    <property type="evidence" value="ECO:0007669"/>
    <property type="project" value="InterPro"/>
</dbReference>
<dbReference type="Pfam" id="PF13086">
    <property type="entry name" value="AAA_11"/>
    <property type="match status" value="1"/>
</dbReference>
<dbReference type="AlphaFoldDB" id="A0A165RQW1"/>
<dbReference type="SMART" id="SM00451">
    <property type="entry name" value="ZnF_U1"/>
    <property type="match status" value="3"/>
</dbReference>
<keyword evidence="5" id="KW-0378">Hydrolase</keyword>
<evidence type="ECO:0000256" key="4">
    <source>
        <dbReference type="ARBA" id="ARBA00022741"/>
    </source>
</evidence>
<dbReference type="InterPro" id="IPR041677">
    <property type="entry name" value="DNA2/NAM7_AAA_11"/>
</dbReference>
<proteinExistence type="inferred from homology"/>
<comment type="similarity">
    <text evidence="2">Belongs to the DNA2/NAM7 helicase family. SDE3 subfamily.</text>
</comment>
<dbReference type="SUPFAM" id="SSF57667">
    <property type="entry name" value="beta-beta-alpha zinc fingers"/>
    <property type="match status" value="1"/>
</dbReference>
<dbReference type="SUPFAM" id="SSF52540">
    <property type="entry name" value="P-loop containing nucleoside triphosphate hydrolases"/>
    <property type="match status" value="1"/>
</dbReference>
<dbReference type="GO" id="GO:0003723">
    <property type="term" value="F:RNA binding"/>
    <property type="evidence" value="ECO:0007669"/>
    <property type="project" value="InterPro"/>
</dbReference>
<dbReference type="InterPro" id="IPR013087">
    <property type="entry name" value="Znf_C2H2_type"/>
</dbReference>
<dbReference type="GO" id="GO:0016787">
    <property type="term" value="F:hydrolase activity"/>
    <property type="evidence" value="ECO:0007669"/>
    <property type="project" value="UniProtKB-KW"/>
</dbReference>